<evidence type="ECO:0000256" key="1">
    <source>
        <dbReference type="SAM" id="MobiDB-lite"/>
    </source>
</evidence>
<feature type="compositionally biased region" description="Polar residues" evidence="1">
    <location>
        <begin position="171"/>
        <end position="187"/>
    </location>
</feature>
<protein>
    <submittedName>
        <fullName evidence="2">Uncharacterized protein</fullName>
    </submittedName>
</protein>
<feature type="region of interest" description="Disordered" evidence="1">
    <location>
        <begin position="612"/>
        <end position="652"/>
    </location>
</feature>
<gene>
    <name evidence="2" type="ORF">KIL84_009685</name>
</gene>
<organism evidence="2 3">
    <name type="scientific">Mauremys mutica</name>
    <name type="common">yellowpond turtle</name>
    <dbReference type="NCBI Taxonomy" id="74926"/>
    <lineage>
        <taxon>Eukaryota</taxon>
        <taxon>Metazoa</taxon>
        <taxon>Chordata</taxon>
        <taxon>Craniata</taxon>
        <taxon>Vertebrata</taxon>
        <taxon>Euteleostomi</taxon>
        <taxon>Archelosauria</taxon>
        <taxon>Testudinata</taxon>
        <taxon>Testudines</taxon>
        <taxon>Cryptodira</taxon>
        <taxon>Durocryptodira</taxon>
        <taxon>Testudinoidea</taxon>
        <taxon>Geoemydidae</taxon>
        <taxon>Geoemydinae</taxon>
        <taxon>Mauremys</taxon>
    </lineage>
</organism>
<comment type="caution">
    <text evidence="2">The sequence shown here is derived from an EMBL/GenBank/DDBJ whole genome shotgun (WGS) entry which is preliminary data.</text>
</comment>
<dbReference type="EMBL" id="JAHDVG010000467">
    <property type="protein sequence ID" value="KAH1181931.1"/>
    <property type="molecule type" value="Genomic_DNA"/>
</dbReference>
<dbReference type="Proteomes" id="UP000827986">
    <property type="component" value="Unassembled WGS sequence"/>
</dbReference>
<dbReference type="AlphaFoldDB" id="A0A9D3XLB8"/>
<feature type="compositionally biased region" description="Basic and acidic residues" evidence="1">
    <location>
        <begin position="20"/>
        <end position="36"/>
    </location>
</feature>
<evidence type="ECO:0000313" key="3">
    <source>
        <dbReference type="Proteomes" id="UP000827986"/>
    </source>
</evidence>
<proteinExistence type="predicted"/>
<sequence>MLTSRKSPRGPGSGGRMGSRGHEPQEGRSLRVRGAETDPGGQAGLGSSAPLRAGAMSNENSAWCDVANESDFYSCSWEASFSHSHCSCKDLTGSDSESDLHLYTDTKDQYHSLGEERERSKTTNDLTEGLLVSGNNQTNRKNNGRDYLLLQGKKSQHSRSNQKEKAPKSIPPSTFNRSQTIDHPSASCSARVLQSRSALLSRKDLFSKSEPPQLFSTEQPIQEPAVFTIKKAYIVNKLHQKHPSADSPPISKCNKAVQASFACRGEDPGECIVCECSKRSLLKEQRNRKLDKKKVAVFHNTESIANQDLSSGELVNGHLHCPLEAVTDIPVKPQTSKHWCLPISSSTLVISLALEAAYSVPSVSLAGAETKYSSSSKVRKVRGDASRPVLAFKLREPELNQYFNKLRISIVPNPAHLDTDTRKQAIPFTGQVGLQQVSDPEANQPLETQTDSSDSDIPGAQIEQASSIFNPPSAKQFFVSSEDTQDTVWPSTSYRVQKFPYRKGISIKEPVEEQKHQLKVCRSIRHPIVSTKPKEAQRDLRFINKPYISSNLDNTKTLDIEPFKQKSGHYKTVKETETGKLNNVPFSESLKCHCGPLSNLSVNLHPKRRYSGTEKSLSINRKPSKKGGVTRRLSAQSLLSDRDSTEETQYISPAKRKKDLKMQSILNFCFGWPGAQKRSPCKGEILSTADDPETKEEGLLSPPLPAERRSLTAPFLQDERESQSLADGTFHPEDNLNTLDSPYTGNISNLVQPPEQRSMFQVNNNIPLEKLDSESAPVPSGDSILKKLMFCRCGQMPQHGLFPTGDIFQSVTKKSISSSAIGMGPCKPEPAREYCHRDNTNETYWYSNQSVFPTHSSLENIRKQEATRGQFTNTQSYFENSVPAKTVTNELLKEGKRMEMGESGNIRSDMEAAAMQQICAHGIYAATPSEDGGREKTLPEYSIYHPNYCPSCQPTATQKLGRSSDYYNCFKSKQKEPESYLSIQRGFTVDPCLGNRSQCKCSQEIPLPYLEQSIMYEENRATLLKRNDPDLIQDFSQNHCGWKRPEERAGCLGRQSSLWPAGGRGAE</sequence>
<keyword evidence="3" id="KW-1185">Reference proteome</keyword>
<evidence type="ECO:0000313" key="2">
    <source>
        <dbReference type="EMBL" id="KAH1181931.1"/>
    </source>
</evidence>
<reference evidence="2" key="1">
    <citation type="submission" date="2021-09" db="EMBL/GenBank/DDBJ databases">
        <title>The genome of Mauremys mutica provides insights into the evolution of semi-aquatic lifestyle.</title>
        <authorList>
            <person name="Gong S."/>
            <person name="Gao Y."/>
        </authorList>
    </citation>
    <scope>NUCLEOTIDE SEQUENCE</scope>
    <source>
        <strain evidence="2">MM-2020</strain>
        <tissue evidence="2">Muscle</tissue>
    </source>
</reference>
<feature type="region of interest" description="Disordered" evidence="1">
    <location>
        <begin position="1"/>
        <end position="53"/>
    </location>
</feature>
<accession>A0A9D3XLB8</accession>
<name>A0A9D3XLB8_9SAUR</name>
<feature type="compositionally biased region" description="Basic and acidic residues" evidence="1">
    <location>
        <begin position="111"/>
        <end position="122"/>
    </location>
</feature>
<feature type="region of interest" description="Disordered" evidence="1">
    <location>
        <begin position="111"/>
        <end position="187"/>
    </location>
</feature>
<feature type="region of interest" description="Disordered" evidence="1">
    <location>
        <begin position="687"/>
        <end position="740"/>
    </location>
</feature>